<organism evidence="1 2">
    <name type="scientific">Trifolium medium</name>
    <dbReference type="NCBI Taxonomy" id="97028"/>
    <lineage>
        <taxon>Eukaryota</taxon>
        <taxon>Viridiplantae</taxon>
        <taxon>Streptophyta</taxon>
        <taxon>Embryophyta</taxon>
        <taxon>Tracheophyta</taxon>
        <taxon>Spermatophyta</taxon>
        <taxon>Magnoliopsida</taxon>
        <taxon>eudicotyledons</taxon>
        <taxon>Gunneridae</taxon>
        <taxon>Pentapetalae</taxon>
        <taxon>rosids</taxon>
        <taxon>fabids</taxon>
        <taxon>Fabales</taxon>
        <taxon>Fabaceae</taxon>
        <taxon>Papilionoideae</taxon>
        <taxon>50 kb inversion clade</taxon>
        <taxon>NPAAA clade</taxon>
        <taxon>Hologalegina</taxon>
        <taxon>IRL clade</taxon>
        <taxon>Trifolieae</taxon>
        <taxon>Trifolium</taxon>
    </lineage>
</organism>
<proteinExistence type="predicted"/>
<feature type="non-terminal residue" evidence="1">
    <location>
        <position position="1"/>
    </location>
</feature>
<comment type="caution">
    <text evidence="1">The sequence shown here is derived from an EMBL/GenBank/DDBJ whole genome shotgun (WGS) entry which is preliminary data.</text>
</comment>
<evidence type="ECO:0000313" key="2">
    <source>
        <dbReference type="Proteomes" id="UP000265520"/>
    </source>
</evidence>
<reference evidence="1 2" key="1">
    <citation type="journal article" date="2018" name="Front. Plant Sci.">
        <title>Red Clover (Trifolium pratense) and Zigzag Clover (T. medium) - A Picture of Genomic Similarities and Differences.</title>
        <authorList>
            <person name="Dluhosova J."/>
            <person name="Istvanek J."/>
            <person name="Nedelnik J."/>
            <person name="Repkova J."/>
        </authorList>
    </citation>
    <scope>NUCLEOTIDE SEQUENCE [LARGE SCALE GENOMIC DNA]</scope>
    <source>
        <strain evidence="2">cv. 10/8</strain>
        <tissue evidence="1">Leaf</tissue>
    </source>
</reference>
<dbReference type="AlphaFoldDB" id="A0A392UH39"/>
<name>A0A392UH39_9FABA</name>
<accession>A0A392UH39</accession>
<dbReference type="Proteomes" id="UP000265520">
    <property type="component" value="Unassembled WGS sequence"/>
</dbReference>
<sequence length="48" mass="5288">PVGFYLHVSLFVATKPCYHRSSPPHTRRDVLFSPVVPVVGDDDPVALV</sequence>
<evidence type="ECO:0000313" key="1">
    <source>
        <dbReference type="EMBL" id="MCI72017.1"/>
    </source>
</evidence>
<protein>
    <submittedName>
        <fullName evidence="1">Uncharacterized protein</fullName>
    </submittedName>
</protein>
<dbReference type="EMBL" id="LXQA010808729">
    <property type="protein sequence ID" value="MCI72017.1"/>
    <property type="molecule type" value="Genomic_DNA"/>
</dbReference>
<keyword evidence="2" id="KW-1185">Reference proteome</keyword>